<keyword evidence="7" id="KW-1185">Reference proteome</keyword>
<gene>
    <name evidence="6" type="ORF">AB0A88_35100</name>
</gene>
<dbReference type="EMBL" id="JBEZAE010000036">
    <property type="protein sequence ID" value="MEU7075319.1"/>
    <property type="molecule type" value="Genomic_DNA"/>
</dbReference>
<dbReference type="SUPFAM" id="SSF46785">
    <property type="entry name" value="Winged helix' DNA-binding domain"/>
    <property type="match status" value="1"/>
</dbReference>
<evidence type="ECO:0000256" key="4">
    <source>
        <dbReference type="ARBA" id="ARBA00023163"/>
    </source>
</evidence>
<dbReference type="CDD" id="cd08414">
    <property type="entry name" value="PBP2_LTTR_aromatics_like"/>
    <property type="match status" value="1"/>
</dbReference>
<reference evidence="6 7" key="1">
    <citation type="submission" date="2024-06" db="EMBL/GenBank/DDBJ databases">
        <title>The Natural Products Discovery Center: Release of the First 8490 Sequenced Strains for Exploring Actinobacteria Biosynthetic Diversity.</title>
        <authorList>
            <person name="Kalkreuter E."/>
            <person name="Kautsar S.A."/>
            <person name="Yang D."/>
            <person name="Bader C.D."/>
            <person name="Teijaro C.N."/>
            <person name="Fluegel L."/>
            <person name="Davis C.M."/>
            <person name="Simpson J.R."/>
            <person name="Lauterbach L."/>
            <person name="Steele A.D."/>
            <person name="Gui C."/>
            <person name="Meng S."/>
            <person name="Li G."/>
            <person name="Viehrig K."/>
            <person name="Ye F."/>
            <person name="Su P."/>
            <person name="Kiefer A.F."/>
            <person name="Nichols A."/>
            <person name="Cepeda A.J."/>
            <person name="Yan W."/>
            <person name="Fan B."/>
            <person name="Jiang Y."/>
            <person name="Adhikari A."/>
            <person name="Zheng C.-J."/>
            <person name="Schuster L."/>
            <person name="Cowan T.M."/>
            <person name="Smanski M.J."/>
            <person name="Chevrette M.G."/>
            <person name="De Carvalho L.P.S."/>
            <person name="Shen B."/>
        </authorList>
    </citation>
    <scope>NUCLEOTIDE SEQUENCE [LARGE SCALE GENOMIC DNA]</scope>
    <source>
        <strain evidence="6 7">NPDC045974</strain>
    </source>
</reference>
<dbReference type="InterPro" id="IPR000847">
    <property type="entry name" value="LysR_HTH_N"/>
</dbReference>
<dbReference type="Proteomes" id="UP001551329">
    <property type="component" value="Unassembled WGS sequence"/>
</dbReference>
<dbReference type="RefSeq" id="WP_358475366.1">
    <property type="nucleotide sequence ID" value="NZ_JBEZAE010000036.1"/>
</dbReference>
<dbReference type="PANTHER" id="PTHR30346">
    <property type="entry name" value="TRANSCRIPTIONAL DUAL REGULATOR HCAR-RELATED"/>
    <property type="match status" value="1"/>
</dbReference>
<evidence type="ECO:0000256" key="1">
    <source>
        <dbReference type="ARBA" id="ARBA00009437"/>
    </source>
</evidence>
<sequence length="290" mass="30588">MSIELRHLRCFVAIAEEPSLTRAAARLHLTQPAVSRTLAALEAHLGARLVDRSTHHLALTAEGRAFQDRAAAALAAFDAAVDPARLRHRPLRLGHAWSAFGPYTTPLLRRWQRLHPETPLELLRIDDRTAGLARGEVDAALLRGPVDVPGLVTEELATEERVAALPADSPLADRPGLALGDLTAQTIVLNTVSGTTTLALWPPGARPAATLTVANTDDWLTAIAAGRGTGVSSASTAALHPHPGVAYRPLSDAPPLPVVLAWRDAFPHPATGALVAMARQIVSGGVTDTP</sequence>
<feature type="domain" description="HTH lysR-type" evidence="5">
    <location>
        <begin position="3"/>
        <end position="60"/>
    </location>
</feature>
<evidence type="ECO:0000313" key="6">
    <source>
        <dbReference type="EMBL" id="MEU7075319.1"/>
    </source>
</evidence>
<protein>
    <submittedName>
        <fullName evidence="6">LysR family transcriptional regulator</fullName>
    </submittedName>
</protein>
<dbReference type="SUPFAM" id="SSF53850">
    <property type="entry name" value="Periplasmic binding protein-like II"/>
    <property type="match status" value="1"/>
</dbReference>
<dbReference type="Gene3D" id="3.40.190.10">
    <property type="entry name" value="Periplasmic binding protein-like II"/>
    <property type="match status" value="2"/>
</dbReference>
<dbReference type="Gene3D" id="1.10.10.10">
    <property type="entry name" value="Winged helix-like DNA-binding domain superfamily/Winged helix DNA-binding domain"/>
    <property type="match status" value="1"/>
</dbReference>
<evidence type="ECO:0000256" key="3">
    <source>
        <dbReference type="ARBA" id="ARBA00023125"/>
    </source>
</evidence>
<comment type="caution">
    <text evidence="6">The sequence shown here is derived from an EMBL/GenBank/DDBJ whole genome shotgun (WGS) entry which is preliminary data.</text>
</comment>
<evidence type="ECO:0000256" key="2">
    <source>
        <dbReference type="ARBA" id="ARBA00023015"/>
    </source>
</evidence>
<dbReference type="PRINTS" id="PR00039">
    <property type="entry name" value="HTHLYSR"/>
</dbReference>
<keyword evidence="3" id="KW-0238">DNA-binding</keyword>
<keyword evidence="2" id="KW-0805">Transcription regulation</keyword>
<dbReference type="PROSITE" id="PS50931">
    <property type="entry name" value="HTH_LYSR"/>
    <property type="match status" value="1"/>
</dbReference>
<dbReference type="InterPro" id="IPR005119">
    <property type="entry name" value="LysR_subst-bd"/>
</dbReference>
<dbReference type="Pfam" id="PF03466">
    <property type="entry name" value="LysR_substrate"/>
    <property type="match status" value="1"/>
</dbReference>
<organism evidence="6 7">
    <name type="scientific">Streptomyces narbonensis</name>
    <dbReference type="NCBI Taxonomy" id="67333"/>
    <lineage>
        <taxon>Bacteria</taxon>
        <taxon>Bacillati</taxon>
        <taxon>Actinomycetota</taxon>
        <taxon>Actinomycetes</taxon>
        <taxon>Kitasatosporales</taxon>
        <taxon>Streptomycetaceae</taxon>
        <taxon>Streptomyces</taxon>
    </lineage>
</organism>
<proteinExistence type="inferred from homology"/>
<comment type="similarity">
    <text evidence="1">Belongs to the LysR transcriptional regulatory family.</text>
</comment>
<name>A0ABV3CKL3_9ACTN</name>
<dbReference type="PANTHER" id="PTHR30346:SF0">
    <property type="entry name" value="HCA OPERON TRANSCRIPTIONAL ACTIVATOR HCAR"/>
    <property type="match status" value="1"/>
</dbReference>
<keyword evidence="4" id="KW-0804">Transcription</keyword>
<evidence type="ECO:0000313" key="7">
    <source>
        <dbReference type="Proteomes" id="UP001551329"/>
    </source>
</evidence>
<accession>A0ABV3CKL3</accession>
<evidence type="ECO:0000259" key="5">
    <source>
        <dbReference type="PROSITE" id="PS50931"/>
    </source>
</evidence>
<dbReference type="InterPro" id="IPR036390">
    <property type="entry name" value="WH_DNA-bd_sf"/>
</dbReference>
<dbReference type="InterPro" id="IPR036388">
    <property type="entry name" value="WH-like_DNA-bd_sf"/>
</dbReference>
<dbReference type="Pfam" id="PF00126">
    <property type="entry name" value="HTH_1"/>
    <property type="match status" value="1"/>
</dbReference>